<gene>
    <name evidence="10" type="ORF">KSW80_02470</name>
</gene>
<evidence type="ECO:0000313" key="11">
    <source>
        <dbReference type="Proteomes" id="UP001196316"/>
    </source>
</evidence>
<keyword evidence="4" id="KW-0238">DNA-binding</keyword>
<comment type="caution">
    <text evidence="10">The sequence shown here is derived from an EMBL/GenBank/DDBJ whole genome shotgun (WGS) entry which is preliminary data.</text>
</comment>
<keyword evidence="3" id="KW-0067">ATP-binding</keyword>
<dbReference type="GO" id="GO:0043138">
    <property type="term" value="F:3'-5' DNA helicase activity"/>
    <property type="evidence" value="ECO:0007669"/>
    <property type="project" value="UniProtKB-EC"/>
</dbReference>
<evidence type="ECO:0000256" key="1">
    <source>
        <dbReference type="ARBA" id="ARBA00005446"/>
    </source>
</evidence>
<dbReference type="RefSeq" id="WP_217326101.1">
    <property type="nucleotide sequence ID" value="NZ_JAHOEK010000005.1"/>
</dbReference>
<evidence type="ECO:0000313" key="10">
    <source>
        <dbReference type="EMBL" id="MBV3407281.1"/>
    </source>
</evidence>
<reference evidence="10" key="1">
    <citation type="submission" date="2021-06" db="EMBL/GenBank/DDBJ databases">
        <title>Collection of gut derived symbiotic bacterial strains cultured from healthy donors.</title>
        <authorList>
            <person name="Lin H."/>
            <person name="Littmann E."/>
            <person name="Pamer E.G."/>
        </authorList>
    </citation>
    <scope>NUCLEOTIDE SEQUENCE</scope>
    <source>
        <strain evidence="10">MSK.21.60</strain>
    </source>
</reference>
<dbReference type="Pfam" id="PF00270">
    <property type="entry name" value="DEAD"/>
    <property type="match status" value="1"/>
</dbReference>
<feature type="domain" description="Helicase C-terminal" evidence="9">
    <location>
        <begin position="530"/>
        <end position="675"/>
    </location>
</feature>
<dbReference type="PANTHER" id="PTHR13710">
    <property type="entry name" value="DNA HELICASE RECQ FAMILY MEMBER"/>
    <property type="match status" value="1"/>
</dbReference>
<dbReference type="PROSITE" id="PS51194">
    <property type="entry name" value="HELICASE_CTER"/>
    <property type="match status" value="1"/>
</dbReference>
<keyword evidence="10" id="KW-0378">Hydrolase</keyword>
<protein>
    <recommendedName>
        <fullName evidence="7">DNA 3'-5' helicase</fullName>
        <ecNumber evidence="7">5.6.2.4</ecNumber>
    </recommendedName>
</protein>
<dbReference type="SMART" id="SM00487">
    <property type="entry name" value="DEXDc"/>
    <property type="match status" value="1"/>
</dbReference>
<evidence type="ECO:0000256" key="7">
    <source>
        <dbReference type="ARBA" id="ARBA00034808"/>
    </source>
</evidence>
<evidence type="ECO:0000256" key="3">
    <source>
        <dbReference type="ARBA" id="ARBA00022840"/>
    </source>
</evidence>
<dbReference type="InterPro" id="IPR014001">
    <property type="entry name" value="Helicase_ATP-bd"/>
</dbReference>
<keyword evidence="5" id="KW-0413">Isomerase</keyword>
<dbReference type="EMBL" id="JAHOEP010000005">
    <property type="protein sequence ID" value="MBV3407281.1"/>
    <property type="molecule type" value="Genomic_DNA"/>
</dbReference>
<comment type="similarity">
    <text evidence="1">Belongs to the helicase family. RecQ subfamily.</text>
</comment>
<evidence type="ECO:0000256" key="6">
    <source>
        <dbReference type="ARBA" id="ARBA00034617"/>
    </source>
</evidence>
<dbReference type="GO" id="GO:0006310">
    <property type="term" value="P:DNA recombination"/>
    <property type="evidence" value="ECO:0007669"/>
    <property type="project" value="TreeGrafter"/>
</dbReference>
<keyword evidence="10" id="KW-0347">Helicase</keyword>
<dbReference type="GO" id="GO:0003677">
    <property type="term" value="F:DNA binding"/>
    <property type="evidence" value="ECO:0007669"/>
    <property type="project" value="UniProtKB-KW"/>
</dbReference>
<evidence type="ECO:0000256" key="5">
    <source>
        <dbReference type="ARBA" id="ARBA00023235"/>
    </source>
</evidence>
<dbReference type="GO" id="GO:0005737">
    <property type="term" value="C:cytoplasm"/>
    <property type="evidence" value="ECO:0007669"/>
    <property type="project" value="TreeGrafter"/>
</dbReference>
<dbReference type="InterPro" id="IPR011545">
    <property type="entry name" value="DEAD/DEAH_box_helicase_dom"/>
</dbReference>
<evidence type="ECO:0000256" key="2">
    <source>
        <dbReference type="ARBA" id="ARBA00022741"/>
    </source>
</evidence>
<evidence type="ECO:0000259" key="8">
    <source>
        <dbReference type="PROSITE" id="PS51192"/>
    </source>
</evidence>
<dbReference type="GO" id="GO:0005524">
    <property type="term" value="F:ATP binding"/>
    <property type="evidence" value="ECO:0007669"/>
    <property type="project" value="UniProtKB-KW"/>
</dbReference>
<comment type="catalytic activity">
    <reaction evidence="6">
        <text>Couples ATP hydrolysis with the unwinding of duplex DNA by translocating in the 3'-5' direction.</text>
        <dbReference type="EC" id="5.6.2.4"/>
    </reaction>
</comment>
<dbReference type="PROSITE" id="PS51192">
    <property type="entry name" value="HELICASE_ATP_BIND_1"/>
    <property type="match status" value="1"/>
</dbReference>
<dbReference type="GO" id="GO:0009378">
    <property type="term" value="F:four-way junction helicase activity"/>
    <property type="evidence" value="ECO:0007669"/>
    <property type="project" value="TreeGrafter"/>
</dbReference>
<dbReference type="EC" id="5.6.2.4" evidence="7"/>
<feature type="domain" description="Helicase ATP-binding" evidence="8">
    <location>
        <begin position="312"/>
        <end position="490"/>
    </location>
</feature>
<dbReference type="Pfam" id="PF00271">
    <property type="entry name" value="Helicase_C"/>
    <property type="match status" value="1"/>
</dbReference>
<keyword evidence="2" id="KW-0547">Nucleotide-binding</keyword>
<dbReference type="Proteomes" id="UP001196316">
    <property type="component" value="Unassembled WGS sequence"/>
</dbReference>
<proteinExistence type="inferred from homology"/>
<dbReference type="InterPro" id="IPR001650">
    <property type="entry name" value="Helicase_C-like"/>
</dbReference>
<dbReference type="PANTHER" id="PTHR13710:SF105">
    <property type="entry name" value="ATP-DEPENDENT DNA HELICASE Q1"/>
    <property type="match status" value="1"/>
</dbReference>
<evidence type="ECO:0000259" key="9">
    <source>
        <dbReference type="PROSITE" id="PS51194"/>
    </source>
</evidence>
<organism evidence="10 11">
    <name type="scientific">Segatella copri</name>
    <dbReference type="NCBI Taxonomy" id="165179"/>
    <lineage>
        <taxon>Bacteria</taxon>
        <taxon>Pseudomonadati</taxon>
        <taxon>Bacteroidota</taxon>
        <taxon>Bacteroidia</taxon>
        <taxon>Bacteroidales</taxon>
        <taxon>Prevotellaceae</taxon>
        <taxon>Segatella</taxon>
    </lineage>
</organism>
<evidence type="ECO:0000256" key="4">
    <source>
        <dbReference type="ARBA" id="ARBA00023125"/>
    </source>
</evidence>
<name>A0AAW4N3S7_9BACT</name>
<dbReference type="CDD" id="cd17920">
    <property type="entry name" value="DEXHc_RecQ"/>
    <property type="match status" value="1"/>
</dbReference>
<dbReference type="GO" id="GO:0005694">
    <property type="term" value="C:chromosome"/>
    <property type="evidence" value="ECO:0007669"/>
    <property type="project" value="TreeGrafter"/>
</dbReference>
<dbReference type="GO" id="GO:0006281">
    <property type="term" value="P:DNA repair"/>
    <property type="evidence" value="ECO:0007669"/>
    <property type="project" value="TreeGrafter"/>
</dbReference>
<dbReference type="AlphaFoldDB" id="A0AAW4N3S7"/>
<sequence>MSNKLKNIYTNAFDNIIKKHTRDKANTIFVLAGITPYIYVENFNDNITDQATFDKEGNLDLFTQAWFGSVFPKLMAATTYQILSHQQYASINEYLNEDFFKDRIVVVYDNLRSLYPISKSEYIEKADANGTEKRPEGMPVYQAEQLKIGEHYFYSLKHFNDGLKKIPLFSIKKDLTSAGASSAKAYVLDVISDPYGIDVLVNECIEEDFFAKKVYVKVSGKNVLNKTLTNTLEELNHLFARFGGGIFVQREDAIQKDYAPSEESVVLLKRYWGEKAEFRDIQVYENPELGNDIIPVSQGLLVDTIIKEYKNGCEGIQPRDIFITAPTGAGKSLIFQLPAFYAASQGDVTIVVSPLKALMTDQVEGLHNERHYDKVEFINSDLTLIDRDRIIDGCKRGDVDILYLSPELLLSYDIHYFIGERKLGLLIVDEAHLITTWGRDFRVDYWFLGNHINKMRKYNDYMFPMVALTATAVYGGVNDMVFDSINSLNMHDPHKFIGNVRRDNIEFVIDTHDDYSTGRYDQNKETETVNIIKGLHDLDMKAIVYAPYTRHINRLKDKCDEIQEGMVVSFHGGMEADEQKFAYQAFKNNRCKVMIATKAFGMGVDIPDIQVVYHHAPSGLLPDYIQEIGRVARKKEIQGFAALTFSKSDLRYSKQLFGISSLKTYQLKEVLCKIMRCFNSNGKKRNMLVAANDFAYIFDSVDEIDQKVATALMMIEKDYLNKTRFNVLIARPKKLFTKVYARTNQVGMDRLLEKYGECFKEITRVSGNYHTLELNLDDIWARHFSDKSFPQLKSEFYKQKFLSEDGIELTPQIRVTINIDRTYSDVLAEVRGVLDAVKTSFAQLGFKHSFFTQNEFEEELVQRMDAKYNIKKIASFMLSTYSGYMKTTERALEGDSFLQMRRHGTTMQYQVFSTNYQAKFTQLMSIFAKLFDGKEYQSADRFLSINDIPLMNHIRLGSLLEIMELGSFETTGGDEPKIFLRLNDPRRIERDSKNDSYKNSILESVKNRHKVSCELFEHFFTNYFSNEKRWDLVEDFFLGMSNDDLFEKYPGKIVNHIDILEYLRNNKSVTPENSVAENKEYSHQESFFLARKQEFYNRDNLLTIGHQTKKVKRWLIDDPVALHKTIVENEIVIEADDFKVLSNKLRLEHFTYYRDFLRLNILIEFPGYDNLVKASVPYKDQPVKFYKWWRRHKDFVTLNLKEKVELYLAVDKVTPTALVKADKELIKK</sequence>
<accession>A0AAW4N3S7</accession>
<dbReference type="SMART" id="SM00490">
    <property type="entry name" value="HELICc"/>
    <property type="match status" value="1"/>
</dbReference>